<dbReference type="PANTHER" id="PTHR43289:SF6">
    <property type="entry name" value="SERINE_THREONINE-PROTEIN KINASE NEKL-3"/>
    <property type="match status" value="1"/>
</dbReference>
<evidence type="ECO:0000256" key="3">
    <source>
        <dbReference type="ARBA" id="ARBA00022777"/>
    </source>
</evidence>
<keyword evidence="9" id="KW-1185">Reference proteome</keyword>
<feature type="compositionally biased region" description="Low complexity" evidence="6">
    <location>
        <begin position="544"/>
        <end position="553"/>
    </location>
</feature>
<dbReference type="InterPro" id="IPR008266">
    <property type="entry name" value="Tyr_kinase_AS"/>
</dbReference>
<keyword evidence="3 8" id="KW-0418">Kinase</keyword>
<proteinExistence type="predicted"/>
<dbReference type="PATRIC" id="fig|52.7.peg.6432"/>
<sequence>MFGKYRLLAKLGQGGMADVFLAAHWDALGFEKLVVVKRLKAAIAADPDGIIMFLDEARIAARLNHPNLVQTHELGSTEDQHYIAMEYLEGQPLDRILHRLGYDNYLRIYLAILSDALAGLHHAHELCDYDGRPLTFVHRDVSPHNIFVTYDGHVKVVDFGISVWQQRTADKTHTGIVKGKIAYMSLEQAFSPNVDRRADLFAVGVILFEIGAGERFWGSLSDMQILQRMSLRDLPRLRERRPDAPESLIQLCERALSPNPEDRPATASDMRDEIERVLQAMGGRPSPQEIGKVVANAFDDRRVEVRTLIGDQIARLKELDGYLPDALPTLDDRSGPISIRGRSASQRDVLGVHTTPRTSEGPRGPEPASSLVPGYAANQAQTPLALPTPTDPPSLPVAPRGRSLRGTIILLGGALVGAAVAGSLVSLRSSIATPDTGVLPPSEPSSAILLTQQPALVELRINVTPHDATIVLDDVAVPSNPFVARFPRDGTGHRIRASAAGHRPDARLVVFDHDVDVTLHLEPKNEPEPTGGPGSQPVAEASYRAPRNARTTTPPAPPLDSRTPTSASSSKSTPASPPGLKVDSTDPWSRGKSP</sequence>
<dbReference type="InterPro" id="IPR011009">
    <property type="entry name" value="Kinase-like_dom_sf"/>
</dbReference>
<keyword evidence="2 5" id="KW-0547">Nucleotide-binding</keyword>
<reference evidence="8 9" key="1">
    <citation type="submission" date="2015-07" db="EMBL/GenBank/DDBJ databases">
        <title>Genome analysis of myxobacterium Chondromyces crocatus Cm c5 reveals a high potential for natural compound synthesis and the genetic basis for the loss of fruiting body formation.</title>
        <authorList>
            <person name="Zaburannyi N."/>
            <person name="Bunk B."/>
            <person name="Maier J."/>
            <person name="Overmann J."/>
            <person name="Mueller R."/>
        </authorList>
    </citation>
    <scope>NUCLEOTIDE SEQUENCE [LARGE SCALE GENOMIC DNA]</scope>
    <source>
        <strain evidence="8 9">Cm c5</strain>
    </source>
</reference>
<dbReference type="SUPFAM" id="SSF56112">
    <property type="entry name" value="Protein kinase-like (PK-like)"/>
    <property type="match status" value="1"/>
</dbReference>
<dbReference type="PROSITE" id="PS50011">
    <property type="entry name" value="PROTEIN_KINASE_DOM"/>
    <property type="match status" value="1"/>
</dbReference>
<feature type="domain" description="Protein kinase" evidence="7">
    <location>
        <begin position="5"/>
        <end position="278"/>
    </location>
</feature>
<gene>
    <name evidence="8" type="ORF">CMC5_058310</name>
</gene>
<dbReference type="Gene3D" id="3.30.200.20">
    <property type="entry name" value="Phosphorylase Kinase, domain 1"/>
    <property type="match status" value="1"/>
</dbReference>
<protein>
    <submittedName>
        <fullName evidence="8">Protein kinase</fullName>
        <ecNumber evidence="8">2.7.11.1</ecNumber>
    </submittedName>
</protein>
<evidence type="ECO:0000313" key="8">
    <source>
        <dbReference type="EMBL" id="AKT41624.1"/>
    </source>
</evidence>
<accession>A0A0K1EL70</accession>
<organism evidence="8 9">
    <name type="scientific">Chondromyces crocatus</name>
    <dbReference type="NCBI Taxonomy" id="52"/>
    <lineage>
        <taxon>Bacteria</taxon>
        <taxon>Pseudomonadati</taxon>
        <taxon>Myxococcota</taxon>
        <taxon>Polyangia</taxon>
        <taxon>Polyangiales</taxon>
        <taxon>Polyangiaceae</taxon>
        <taxon>Chondromyces</taxon>
    </lineage>
</organism>
<name>A0A0K1EL70_CHOCO</name>
<evidence type="ECO:0000256" key="2">
    <source>
        <dbReference type="ARBA" id="ARBA00022741"/>
    </source>
</evidence>
<evidence type="ECO:0000313" key="9">
    <source>
        <dbReference type="Proteomes" id="UP000067626"/>
    </source>
</evidence>
<dbReference type="PROSITE" id="PS00107">
    <property type="entry name" value="PROTEIN_KINASE_ATP"/>
    <property type="match status" value="1"/>
</dbReference>
<dbReference type="KEGG" id="ccro:CMC5_058310"/>
<evidence type="ECO:0000256" key="6">
    <source>
        <dbReference type="SAM" id="MobiDB-lite"/>
    </source>
</evidence>
<feature type="region of interest" description="Disordered" evidence="6">
    <location>
        <begin position="521"/>
        <end position="594"/>
    </location>
</feature>
<dbReference type="PROSITE" id="PS00109">
    <property type="entry name" value="PROTEIN_KINASE_TYR"/>
    <property type="match status" value="1"/>
</dbReference>
<dbReference type="GO" id="GO:0004674">
    <property type="term" value="F:protein serine/threonine kinase activity"/>
    <property type="evidence" value="ECO:0007669"/>
    <property type="project" value="UniProtKB-EC"/>
</dbReference>
<evidence type="ECO:0000259" key="7">
    <source>
        <dbReference type="PROSITE" id="PS50011"/>
    </source>
</evidence>
<feature type="region of interest" description="Disordered" evidence="6">
    <location>
        <begin position="326"/>
        <end position="373"/>
    </location>
</feature>
<dbReference type="Proteomes" id="UP000067626">
    <property type="component" value="Chromosome"/>
</dbReference>
<dbReference type="EMBL" id="CP012159">
    <property type="protein sequence ID" value="AKT41624.1"/>
    <property type="molecule type" value="Genomic_DNA"/>
</dbReference>
<dbReference type="EC" id="2.7.11.1" evidence="8"/>
<dbReference type="GO" id="GO:0005524">
    <property type="term" value="F:ATP binding"/>
    <property type="evidence" value="ECO:0007669"/>
    <property type="project" value="UniProtKB-UniRule"/>
</dbReference>
<dbReference type="InterPro" id="IPR000719">
    <property type="entry name" value="Prot_kinase_dom"/>
</dbReference>
<dbReference type="STRING" id="52.CMC5_058310"/>
<keyword evidence="1 8" id="KW-0808">Transferase</keyword>
<dbReference type="PANTHER" id="PTHR43289">
    <property type="entry name" value="MITOGEN-ACTIVATED PROTEIN KINASE KINASE KINASE 20-RELATED"/>
    <property type="match status" value="1"/>
</dbReference>
<evidence type="ECO:0000256" key="4">
    <source>
        <dbReference type="ARBA" id="ARBA00022840"/>
    </source>
</evidence>
<dbReference type="CDD" id="cd14014">
    <property type="entry name" value="STKc_PknB_like"/>
    <property type="match status" value="1"/>
</dbReference>
<dbReference type="Pfam" id="PF00069">
    <property type="entry name" value="Pkinase"/>
    <property type="match status" value="1"/>
</dbReference>
<dbReference type="Gene3D" id="1.10.510.10">
    <property type="entry name" value="Transferase(Phosphotransferase) domain 1"/>
    <property type="match status" value="1"/>
</dbReference>
<dbReference type="InterPro" id="IPR017441">
    <property type="entry name" value="Protein_kinase_ATP_BS"/>
</dbReference>
<evidence type="ECO:0000256" key="5">
    <source>
        <dbReference type="PROSITE-ProRule" id="PRU10141"/>
    </source>
</evidence>
<dbReference type="AlphaFoldDB" id="A0A0K1EL70"/>
<feature type="binding site" evidence="5">
    <location>
        <position position="37"/>
    </location>
    <ligand>
        <name>ATP</name>
        <dbReference type="ChEBI" id="CHEBI:30616"/>
    </ligand>
</feature>
<feature type="compositionally biased region" description="Low complexity" evidence="6">
    <location>
        <begin position="561"/>
        <end position="574"/>
    </location>
</feature>
<evidence type="ECO:0000256" key="1">
    <source>
        <dbReference type="ARBA" id="ARBA00022679"/>
    </source>
</evidence>
<keyword evidence="4 5" id="KW-0067">ATP-binding</keyword>